<evidence type="ECO:0000313" key="3">
    <source>
        <dbReference type="Proteomes" id="UP000053593"/>
    </source>
</evidence>
<dbReference type="PANTHER" id="PTHR40465:SF1">
    <property type="entry name" value="DUF6534 DOMAIN-CONTAINING PROTEIN"/>
    <property type="match status" value="1"/>
</dbReference>
<feature type="transmembrane region" description="Helical" evidence="1">
    <location>
        <begin position="61"/>
        <end position="84"/>
    </location>
</feature>
<proteinExistence type="predicted"/>
<feature type="transmembrane region" description="Helical" evidence="1">
    <location>
        <begin position="133"/>
        <end position="153"/>
    </location>
</feature>
<evidence type="ECO:0000256" key="1">
    <source>
        <dbReference type="SAM" id="Phobius"/>
    </source>
</evidence>
<dbReference type="OrthoDB" id="3203775at2759"/>
<dbReference type="PANTHER" id="PTHR40465">
    <property type="entry name" value="CHROMOSOME 1, WHOLE GENOME SHOTGUN SEQUENCE"/>
    <property type="match status" value="1"/>
</dbReference>
<dbReference type="HOGENOM" id="CLU_1525320_0_0_1"/>
<name>A0A0D0B798_9AGAR</name>
<dbReference type="EMBL" id="KN834780">
    <property type="protein sequence ID" value="KIK59345.1"/>
    <property type="molecule type" value="Genomic_DNA"/>
</dbReference>
<organism evidence="2 3">
    <name type="scientific">Collybiopsis luxurians FD-317 M1</name>
    <dbReference type="NCBI Taxonomy" id="944289"/>
    <lineage>
        <taxon>Eukaryota</taxon>
        <taxon>Fungi</taxon>
        <taxon>Dikarya</taxon>
        <taxon>Basidiomycota</taxon>
        <taxon>Agaricomycotina</taxon>
        <taxon>Agaricomycetes</taxon>
        <taxon>Agaricomycetidae</taxon>
        <taxon>Agaricales</taxon>
        <taxon>Marasmiineae</taxon>
        <taxon>Omphalotaceae</taxon>
        <taxon>Collybiopsis</taxon>
        <taxon>Collybiopsis luxurians</taxon>
    </lineage>
</organism>
<keyword evidence="1" id="KW-0812">Transmembrane</keyword>
<evidence type="ECO:0000313" key="2">
    <source>
        <dbReference type="EMBL" id="KIK59345.1"/>
    </source>
</evidence>
<keyword evidence="1" id="KW-1133">Transmembrane helix</keyword>
<feature type="transmembrane region" description="Helical" evidence="1">
    <location>
        <begin position="93"/>
        <end position="121"/>
    </location>
</feature>
<reference evidence="2 3" key="1">
    <citation type="submission" date="2014-04" db="EMBL/GenBank/DDBJ databases">
        <title>Evolutionary Origins and Diversification of the Mycorrhizal Mutualists.</title>
        <authorList>
            <consortium name="DOE Joint Genome Institute"/>
            <consortium name="Mycorrhizal Genomics Consortium"/>
            <person name="Kohler A."/>
            <person name="Kuo A."/>
            <person name="Nagy L.G."/>
            <person name="Floudas D."/>
            <person name="Copeland A."/>
            <person name="Barry K.W."/>
            <person name="Cichocki N."/>
            <person name="Veneault-Fourrey C."/>
            <person name="LaButti K."/>
            <person name="Lindquist E.A."/>
            <person name="Lipzen A."/>
            <person name="Lundell T."/>
            <person name="Morin E."/>
            <person name="Murat C."/>
            <person name="Riley R."/>
            <person name="Ohm R."/>
            <person name="Sun H."/>
            <person name="Tunlid A."/>
            <person name="Henrissat B."/>
            <person name="Grigoriev I.V."/>
            <person name="Hibbett D.S."/>
            <person name="Martin F."/>
        </authorList>
    </citation>
    <scope>NUCLEOTIDE SEQUENCE [LARGE SCALE GENOMIC DNA]</scope>
    <source>
        <strain evidence="2 3">FD-317 M1</strain>
    </source>
</reference>
<dbReference type="Proteomes" id="UP000053593">
    <property type="component" value="Unassembled WGS sequence"/>
</dbReference>
<keyword evidence="3" id="KW-1185">Reference proteome</keyword>
<dbReference type="AlphaFoldDB" id="A0A0D0B798"/>
<feature type="transmembrane region" description="Helical" evidence="1">
    <location>
        <begin position="21"/>
        <end position="49"/>
    </location>
</feature>
<protein>
    <submittedName>
        <fullName evidence="2">Uncharacterized protein</fullName>
    </submittedName>
</protein>
<accession>A0A0D0B798</accession>
<gene>
    <name evidence="2" type="ORF">GYMLUDRAFT_97796</name>
</gene>
<keyword evidence="1" id="KW-0472">Membrane</keyword>
<sequence>MLYAVIRKQTWFYFKNFSRDGLGLKFLVAITVLCDTAALVAIYATVYLYTISHWGYLTKQYWPIVTFVASTRVSPALVQSFLVVRYYDLSRKWIVTVVIFVSIGLTLVTCEASAAIFAIWSDYTERYRSRVTVIAWLSSSAATDILISLALVWQLRTMKSSFSGTERCPRIPCQSR</sequence>